<protein>
    <submittedName>
        <fullName evidence="3">Putative glycosyltransferase CpsG</fullName>
    </submittedName>
</protein>
<proteinExistence type="predicted"/>
<evidence type="ECO:0000313" key="4">
    <source>
        <dbReference type="Proteomes" id="UP000004605"/>
    </source>
</evidence>
<dbReference type="Pfam" id="PF00534">
    <property type="entry name" value="Glycos_transf_1"/>
    <property type="match status" value="1"/>
</dbReference>
<comment type="caution">
    <text evidence="3">The sequence shown here is derived from an EMBL/GenBank/DDBJ whole genome shotgun (WGS) entry which is preliminary data.</text>
</comment>
<dbReference type="RefSeq" id="WP_006711587.1">
    <property type="nucleotide sequence ID" value="NZ_AFWF01000086.1"/>
</dbReference>
<dbReference type="Pfam" id="PF13439">
    <property type="entry name" value="Glyco_transf_4"/>
    <property type="match status" value="1"/>
</dbReference>
<dbReference type="AlphaFoldDB" id="F9S0G4"/>
<dbReference type="Gene3D" id="3.40.50.2000">
    <property type="entry name" value="Glycogen Phosphorylase B"/>
    <property type="match status" value="2"/>
</dbReference>
<dbReference type="Proteomes" id="UP000004605">
    <property type="component" value="Unassembled WGS sequence"/>
</dbReference>
<feature type="domain" description="Glycosyl transferase family 1" evidence="1">
    <location>
        <begin position="174"/>
        <end position="325"/>
    </location>
</feature>
<dbReference type="SUPFAM" id="SSF53756">
    <property type="entry name" value="UDP-Glycosyltransferase/glycogen phosphorylase"/>
    <property type="match status" value="1"/>
</dbReference>
<dbReference type="InterPro" id="IPR001296">
    <property type="entry name" value="Glyco_trans_1"/>
</dbReference>
<dbReference type="PANTHER" id="PTHR45947:SF3">
    <property type="entry name" value="SULFOQUINOVOSYL TRANSFERASE SQD2"/>
    <property type="match status" value="1"/>
</dbReference>
<name>F9S0G4_9VIBR</name>
<evidence type="ECO:0000313" key="3">
    <source>
        <dbReference type="EMBL" id="EGU43434.1"/>
    </source>
</evidence>
<reference evidence="3 4" key="1">
    <citation type="journal article" date="2012" name="Int. J. Syst. Evol. Microbiol.">
        <title>Vibrio caribbeanicus sp. nov., isolated from the marine sponge Scleritoderma cyanea.</title>
        <authorList>
            <person name="Hoffmann M."/>
            <person name="Monday S.R."/>
            <person name="Allard M.W."/>
            <person name="Strain E.A."/>
            <person name="Whittaker P."/>
            <person name="Naum M."/>
            <person name="McCarthy P.J."/>
            <person name="Lopez J.V."/>
            <person name="Fischer M."/>
            <person name="Brown E.W."/>
        </authorList>
    </citation>
    <scope>NUCLEOTIDE SEQUENCE [LARGE SCALE GENOMIC DNA]</scope>
    <source>
        <strain evidence="3 4">ATCC 700023</strain>
    </source>
</reference>
<feature type="domain" description="Glycosyltransferase subfamily 4-like N-terminal" evidence="2">
    <location>
        <begin position="38"/>
        <end position="165"/>
    </location>
</feature>
<keyword evidence="3" id="KW-0808">Transferase</keyword>
<dbReference type="EMBL" id="AFWF01000086">
    <property type="protein sequence ID" value="EGU43434.1"/>
    <property type="molecule type" value="Genomic_DNA"/>
</dbReference>
<dbReference type="InterPro" id="IPR050194">
    <property type="entry name" value="Glycosyltransferase_grp1"/>
</dbReference>
<gene>
    <name evidence="3" type="ORF">VII00023_16420</name>
</gene>
<keyword evidence="4" id="KW-1185">Reference proteome</keyword>
<dbReference type="GO" id="GO:0016757">
    <property type="term" value="F:glycosyltransferase activity"/>
    <property type="evidence" value="ECO:0007669"/>
    <property type="project" value="InterPro"/>
</dbReference>
<accession>F9S0G4</accession>
<evidence type="ECO:0000259" key="1">
    <source>
        <dbReference type="Pfam" id="PF00534"/>
    </source>
</evidence>
<organism evidence="3 4">
    <name type="scientific">Vibrio ichthyoenteri ATCC 700023</name>
    <dbReference type="NCBI Taxonomy" id="870968"/>
    <lineage>
        <taxon>Bacteria</taxon>
        <taxon>Pseudomonadati</taxon>
        <taxon>Pseudomonadota</taxon>
        <taxon>Gammaproteobacteria</taxon>
        <taxon>Vibrionales</taxon>
        <taxon>Vibrionaceae</taxon>
        <taxon>Vibrio</taxon>
    </lineage>
</organism>
<dbReference type="InterPro" id="IPR028098">
    <property type="entry name" value="Glyco_trans_4-like_N"/>
</dbReference>
<dbReference type="OrthoDB" id="9777346at2"/>
<dbReference type="PANTHER" id="PTHR45947">
    <property type="entry name" value="SULFOQUINOVOSYL TRANSFERASE SQD2"/>
    <property type="match status" value="1"/>
</dbReference>
<evidence type="ECO:0000259" key="2">
    <source>
        <dbReference type="Pfam" id="PF13439"/>
    </source>
</evidence>
<dbReference type="CDD" id="cd03801">
    <property type="entry name" value="GT4_PimA-like"/>
    <property type="match status" value="1"/>
</dbReference>
<sequence>MKVLNISETTPGGIETFFESLSRSKAVENEFLAFDYHRSILPLKSRGFRPFNVVILLWMLLFKIEIKQYQVIFLHSTFSGFLRPFLWPFAKWNKVAIVFCSHGWSFNVRYSSTFKNTVYRSIYIGAERLLAPFCDQIYCISPSEYNEALKIGLKENKTTLVWNGVQGSALALAESERNPGPTRMLFVGRLDMCKGLHLFLDALTKLPRLEQPIELTVIGEAVHKDCPELYQLLDSSIENVTIKRLGWVANTQLDQHFQYADFVVVPSLWEGFGLIVAESLRNGTPVFASNAGSLADMLNERTGWVFDLESESGLSQGIAQVLTERAYLNIRQQDCVEHFEDNFHEDVMNQRYFQSFSTLN</sequence>